<keyword evidence="2" id="KW-1185">Reference proteome</keyword>
<proteinExistence type="predicted"/>
<dbReference type="OrthoDB" id="6614169at2759"/>
<evidence type="ECO:0000313" key="1">
    <source>
        <dbReference type="EMBL" id="CAA9997643.1"/>
    </source>
</evidence>
<reference evidence="1 2" key="1">
    <citation type="submission" date="2020-02" db="EMBL/GenBank/DDBJ databases">
        <authorList>
            <person name="Ferguson B K."/>
        </authorList>
    </citation>
    <scope>NUCLEOTIDE SEQUENCE [LARGE SCALE GENOMIC DNA]</scope>
</reference>
<accession>A0A6H5G644</accession>
<dbReference type="EMBL" id="CADCXU010005898">
    <property type="protein sequence ID" value="CAA9997643.1"/>
    <property type="molecule type" value="Genomic_DNA"/>
</dbReference>
<gene>
    <name evidence="1" type="ORF">NTEN_LOCUS3937</name>
</gene>
<feature type="non-terminal residue" evidence="1">
    <location>
        <position position="192"/>
    </location>
</feature>
<name>A0A6H5G644_9HEMI</name>
<protein>
    <submittedName>
        <fullName evidence="1">Uncharacterized protein</fullName>
    </submittedName>
</protein>
<organism evidence="1 2">
    <name type="scientific">Nesidiocoris tenuis</name>
    <dbReference type="NCBI Taxonomy" id="355587"/>
    <lineage>
        <taxon>Eukaryota</taxon>
        <taxon>Metazoa</taxon>
        <taxon>Ecdysozoa</taxon>
        <taxon>Arthropoda</taxon>
        <taxon>Hexapoda</taxon>
        <taxon>Insecta</taxon>
        <taxon>Pterygota</taxon>
        <taxon>Neoptera</taxon>
        <taxon>Paraneoptera</taxon>
        <taxon>Hemiptera</taxon>
        <taxon>Heteroptera</taxon>
        <taxon>Panheteroptera</taxon>
        <taxon>Cimicomorpha</taxon>
        <taxon>Miridae</taxon>
        <taxon>Dicyphina</taxon>
        <taxon>Nesidiocoris</taxon>
    </lineage>
</organism>
<sequence length="192" mass="22058">MVAGKPRTSTNWEYFDKMLFVKDQIYSYQRHHEEIFCAMVAKMVAFISDASNQSQKLYNNLSREKCGHLPSCDVTLFPPGSVGGRCLVRLVHEYSHVPRSRYGRSVLSTPPAQRQNVVLPTDTIFHTYGIAYEDRITSENKACDIWGFRIQSRKLSLPGLLRSIRPIRCWSRSIRGVAQARMILSRSLEKEC</sequence>
<evidence type="ECO:0000313" key="2">
    <source>
        <dbReference type="Proteomes" id="UP000479000"/>
    </source>
</evidence>
<dbReference type="AlphaFoldDB" id="A0A6H5G644"/>
<dbReference type="Proteomes" id="UP000479000">
    <property type="component" value="Unassembled WGS sequence"/>
</dbReference>